<dbReference type="Proteomes" id="UP000276133">
    <property type="component" value="Unassembled WGS sequence"/>
</dbReference>
<accession>A0A3M7QRB2</accession>
<sequence>MPTIHLKPILTKKKRLRLPGLNKVLFHFFISKKNTKKKISNLAHQPSEKIMEIINLIRTSGDNRMID</sequence>
<dbReference type="AlphaFoldDB" id="A0A3M7QRB2"/>
<name>A0A3M7QRB2_BRAPC</name>
<reference evidence="1 2" key="1">
    <citation type="journal article" date="2018" name="Sci. Rep.">
        <title>Genomic signatures of local adaptation to the degree of environmental predictability in rotifers.</title>
        <authorList>
            <person name="Franch-Gras L."/>
            <person name="Hahn C."/>
            <person name="Garcia-Roger E.M."/>
            <person name="Carmona M.J."/>
            <person name="Serra M."/>
            <person name="Gomez A."/>
        </authorList>
    </citation>
    <scope>NUCLEOTIDE SEQUENCE [LARGE SCALE GENOMIC DNA]</scope>
    <source>
        <strain evidence="1">HYR1</strain>
    </source>
</reference>
<keyword evidence="2" id="KW-1185">Reference proteome</keyword>
<organism evidence="1 2">
    <name type="scientific">Brachionus plicatilis</name>
    <name type="common">Marine rotifer</name>
    <name type="synonym">Brachionus muelleri</name>
    <dbReference type="NCBI Taxonomy" id="10195"/>
    <lineage>
        <taxon>Eukaryota</taxon>
        <taxon>Metazoa</taxon>
        <taxon>Spiralia</taxon>
        <taxon>Gnathifera</taxon>
        <taxon>Rotifera</taxon>
        <taxon>Eurotatoria</taxon>
        <taxon>Monogononta</taxon>
        <taxon>Pseudotrocha</taxon>
        <taxon>Ploima</taxon>
        <taxon>Brachionidae</taxon>
        <taxon>Brachionus</taxon>
    </lineage>
</organism>
<proteinExistence type="predicted"/>
<protein>
    <submittedName>
        <fullName evidence="1">Uncharacterized protein</fullName>
    </submittedName>
</protein>
<gene>
    <name evidence="1" type="ORF">BpHYR1_051188</name>
</gene>
<dbReference type="EMBL" id="REGN01005363">
    <property type="protein sequence ID" value="RNA13624.1"/>
    <property type="molecule type" value="Genomic_DNA"/>
</dbReference>
<evidence type="ECO:0000313" key="1">
    <source>
        <dbReference type="EMBL" id="RNA13624.1"/>
    </source>
</evidence>
<evidence type="ECO:0000313" key="2">
    <source>
        <dbReference type="Proteomes" id="UP000276133"/>
    </source>
</evidence>
<comment type="caution">
    <text evidence="1">The sequence shown here is derived from an EMBL/GenBank/DDBJ whole genome shotgun (WGS) entry which is preliminary data.</text>
</comment>